<dbReference type="GO" id="GO:0017038">
    <property type="term" value="P:protein import"/>
    <property type="evidence" value="ECO:0007669"/>
    <property type="project" value="TreeGrafter"/>
</dbReference>
<comment type="caution">
    <text evidence="9">The sequence shown here is derived from an EMBL/GenBank/DDBJ whole genome shotgun (WGS) entry which is preliminary data.</text>
</comment>
<keyword evidence="6" id="KW-0653">Protein transport</keyword>
<gene>
    <name evidence="9" type="ORF">IAA47_03065</name>
</gene>
<proteinExistence type="inferred from homology"/>
<keyword evidence="2" id="KW-1003">Cell membrane</keyword>
<dbReference type="InterPro" id="IPR050790">
    <property type="entry name" value="ExbB/TolQ_transport"/>
</dbReference>
<protein>
    <submittedName>
        <fullName evidence="9">MotA/TolQ/ExbB proton channel family protein</fullName>
    </submittedName>
</protein>
<evidence type="ECO:0000256" key="2">
    <source>
        <dbReference type="ARBA" id="ARBA00022475"/>
    </source>
</evidence>
<dbReference type="InterPro" id="IPR002898">
    <property type="entry name" value="MotA_ExbB_proton_chnl"/>
</dbReference>
<feature type="transmembrane region" description="Helical" evidence="7">
    <location>
        <begin position="111"/>
        <end position="138"/>
    </location>
</feature>
<keyword evidence="4 7" id="KW-1133">Transmembrane helix</keyword>
<evidence type="ECO:0000256" key="5">
    <source>
        <dbReference type="ARBA" id="ARBA00023136"/>
    </source>
</evidence>
<feature type="domain" description="MotA/TolQ/ExbB proton channel" evidence="8">
    <location>
        <begin position="72"/>
        <end position="191"/>
    </location>
</feature>
<evidence type="ECO:0000313" key="9">
    <source>
        <dbReference type="EMBL" id="MBU3841955.1"/>
    </source>
</evidence>
<keyword evidence="6" id="KW-0813">Transport</keyword>
<evidence type="ECO:0000256" key="4">
    <source>
        <dbReference type="ARBA" id="ARBA00022989"/>
    </source>
</evidence>
<dbReference type="Pfam" id="PF01618">
    <property type="entry name" value="MotA_ExbB"/>
    <property type="match status" value="1"/>
</dbReference>
<keyword evidence="3 7" id="KW-0812">Transmembrane</keyword>
<reference evidence="9" key="1">
    <citation type="journal article" date="2021" name="PeerJ">
        <title>Extensive microbial diversity within the chicken gut microbiome revealed by metagenomics and culture.</title>
        <authorList>
            <person name="Gilroy R."/>
            <person name="Ravi A."/>
            <person name="Getino M."/>
            <person name="Pursley I."/>
            <person name="Horton D.L."/>
            <person name="Alikhan N.F."/>
            <person name="Baker D."/>
            <person name="Gharbi K."/>
            <person name="Hall N."/>
            <person name="Watson M."/>
            <person name="Adriaenssens E.M."/>
            <person name="Foster-Nyarko E."/>
            <person name="Jarju S."/>
            <person name="Secka A."/>
            <person name="Antonio M."/>
            <person name="Oren A."/>
            <person name="Chaudhuri R.R."/>
            <person name="La Ragione R."/>
            <person name="Hildebrand F."/>
            <person name="Pallen M.J."/>
        </authorList>
    </citation>
    <scope>NUCLEOTIDE SEQUENCE</scope>
    <source>
        <strain evidence="9">A6-441</strain>
    </source>
</reference>
<comment type="subcellular location">
    <subcellularLocation>
        <location evidence="1">Cell membrane</location>
        <topology evidence="1">Multi-pass membrane protein</topology>
    </subcellularLocation>
    <subcellularLocation>
        <location evidence="6">Membrane</location>
        <topology evidence="6">Multi-pass membrane protein</topology>
    </subcellularLocation>
</comment>
<evidence type="ECO:0000256" key="1">
    <source>
        <dbReference type="ARBA" id="ARBA00004651"/>
    </source>
</evidence>
<dbReference type="PANTHER" id="PTHR30625:SF11">
    <property type="entry name" value="MOTA_TOLQ_EXBB PROTON CHANNEL DOMAIN-CONTAINING PROTEIN"/>
    <property type="match status" value="1"/>
</dbReference>
<organism evidence="9 10">
    <name type="scientific">Candidatus Fusobacterium pullicola</name>
    <dbReference type="NCBI Taxonomy" id="2838601"/>
    <lineage>
        <taxon>Bacteria</taxon>
        <taxon>Fusobacteriati</taxon>
        <taxon>Fusobacteriota</taxon>
        <taxon>Fusobacteriia</taxon>
        <taxon>Fusobacteriales</taxon>
        <taxon>Fusobacteriaceae</taxon>
        <taxon>Fusobacterium</taxon>
    </lineage>
</organism>
<name>A0A9E2KYY7_9FUSO</name>
<evidence type="ECO:0000259" key="8">
    <source>
        <dbReference type="Pfam" id="PF01618"/>
    </source>
</evidence>
<accession>A0A9E2KYY7</accession>
<evidence type="ECO:0000256" key="7">
    <source>
        <dbReference type="SAM" id="Phobius"/>
    </source>
</evidence>
<evidence type="ECO:0000256" key="3">
    <source>
        <dbReference type="ARBA" id="ARBA00022692"/>
    </source>
</evidence>
<dbReference type="AlphaFoldDB" id="A0A9E2KYY7"/>
<sequence>MYYLTNGGMLMYVILAMSIVGLGAVIERFIYFKKNEQNNRSFLTKDIKEQLDNKKIKELVIMLNKERCSVSRVLKEVLYELYRNPNSTPEKLEEKGKEKAMLQLIALEKNMWIISLAAHLTPLVGLLGTVTGMIKAFQAVSVHGTGDPSVLARGISEALFTTAGGLFVAIPALIFYNYFNKKIEKIISDMEITTTELINYFRK</sequence>
<dbReference type="PANTHER" id="PTHR30625">
    <property type="entry name" value="PROTEIN TOLQ"/>
    <property type="match status" value="1"/>
</dbReference>
<evidence type="ECO:0000256" key="6">
    <source>
        <dbReference type="RuleBase" id="RU004057"/>
    </source>
</evidence>
<dbReference type="GO" id="GO:0005886">
    <property type="term" value="C:plasma membrane"/>
    <property type="evidence" value="ECO:0007669"/>
    <property type="project" value="UniProtKB-SubCell"/>
</dbReference>
<evidence type="ECO:0000313" key="10">
    <source>
        <dbReference type="Proteomes" id="UP000724657"/>
    </source>
</evidence>
<keyword evidence="5 7" id="KW-0472">Membrane</keyword>
<feature type="transmembrane region" description="Helical" evidence="7">
    <location>
        <begin position="158"/>
        <end position="179"/>
    </location>
</feature>
<dbReference type="EMBL" id="JAHLFN010000025">
    <property type="protein sequence ID" value="MBU3841955.1"/>
    <property type="molecule type" value="Genomic_DNA"/>
</dbReference>
<dbReference type="Proteomes" id="UP000724657">
    <property type="component" value="Unassembled WGS sequence"/>
</dbReference>
<reference evidence="9" key="2">
    <citation type="submission" date="2021-04" db="EMBL/GenBank/DDBJ databases">
        <authorList>
            <person name="Gilroy R."/>
        </authorList>
    </citation>
    <scope>NUCLEOTIDE SEQUENCE</scope>
    <source>
        <strain evidence="9">A6-441</strain>
    </source>
</reference>
<feature type="transmembrane region" description="Helical" evidence="7">
    <location>
        <begin position="12"/>
        <end position="31"/>
    </location>
</feature>
<comment type="similarity">
    <text evidence="6">Belongs to the exbB/tolQ family.</text>
</comment>